<dbReference type="EMBL" id="WTPW01000112">
    <property type="protein sequence ID" value="KAF0546322.1"/>
    <property type="molecule type" value="Genomic_DNA"/>
</dbReference>
<feature type="region of interest" description="Disordered" evidence="1">
    <location>
        <begin position="1"/>
        <end position="25"/>
    </location>
</feature>
<reference evidence="2 3" key="1">
    <citation type="journal article" date="2019" name="Environ. Microbiol.">
        <title>At the nexus of three kingdoms: the genome of the mycorrhizal fungus Gigaspora margarita provides insights into plant, endobacterial and fungal interactions.</title>
        <authorList>
            <person name="Venice F."/>
            <person name="Ghignone S."/>
            <person name="Salvioli di Fossalunga A."/>
            <person name="Amselem J."/>
            <person name="Novero M."/>
            <person name="Xianan X."/>
            <person name="Sedzielewska Toro K."/>
            <person name="Morin E."/>
            <person name="Lipzen A."/>
            <person name="Grigoriev I.V."/>
            <person name="Henrissat B."/>
            <person name="Martin F.M."/>
            <person name="Bonfante P."/>
        </authorList>
    </citation>
    <scope>NUCLEOTIDE SEQUENCE [LARGE SCALE GENOMIC DNA]</scope>
    <source>
        <strain evidence="2 3">BEG34</strain>
    </source>
</reference>
<gene>
    <name evidence="2" type="ORF">F8M41_001425</name>
</gene>
<sequence length="105" mass="12032">MMERLAEHQMQREEEATNEQCDYEEDYDEYDDYEKDGEEDIQTEEQCKDQFKLPGFPVENNSDESYYPSSDDLDDDTFIDLATIISVGTGGESNMTMIGSQGTAL</sequence>
<comment type="caution">
    <text evidence="2">The sequence shown here is derived from an EMBL/GenBank/DDBJ whole genome shotgun (WGS) entry which is preliminary data.</text>
</comment>
<name>A0A8H4AZ44_GIGMA</name>
<evidence type="ECO:0000256" key="1">
    <source>
        <dbReference type="SAM" id="MobiDB-lite"/>
    </source>
</evidence>
<accession>A0A8H4AZ44</accession>
<protein>
    <submittedName>
        <fullName evidence="2">Uncharacterized protein</fullName>
    </submittedName>
</protein>
<dbReference type="Proteomes" id="UP000439903">
    <property type="component" value="Unassembled WGS sequence"/>
</dbReference>
<evidence type="ECO:0000313" key="3">
    <source>
        <dbReference type="Proteomes" id="UP000439903"/>
    </source>
</evidence>
<proteinExistence type="predicted"/>
<dbReference type="AlphaFoldDB" id="A0A8H4AZ44"/>
<evidence type="ECO:0000313" key="2">
    <source>
        <dbReference type="EMBL" id="KAF0546322.1"/>
    </source>
</evidence>
<feature type="region of interest" description="Disordered" evidence="1">
    <location>
        <begin position="52"/>
        <end position="72"/>
    </location>
</feature>
<organism evidence="2 3">
    <name type="scientific">Gigaspora margarita</name>
    <dbReference type="NCBI Taxonomy" id="4874"/>
    <lineage>
        <taxon>Eukaryota</taxon>
        <taxon>Fungi</taxon>
        <taxon>Fungi incertae sedis</taxon>
        <taxon>Mucoromycota</taxon>
        <taxon>Glomeromycotina</taxon>
        <taxon>Glomeromycetes</taxon>
        <taxon>Diversisporales</taxon>
        <taxon>Gigasporaceae</taxon>
        <taxon>Gigaspora</taxon>
    </lineage>
</organism>
<keyword evidence="3" id="KW-1185">Reference proteome</keyword>
<feature type="compositionally biased region" description="Basic and acidic residues" evidence="1">
    <location>
        <begin position="1"/>
        <end position="15"/>
    </location>
</feature>